<evidence type="ECO:0000256" key="6">
    <source>
        <dbReference type="ARBA" id="ARBA00022893"/>
    </source>
</evidence>
<dbReference type="WBParaSite" id="DME_0000811601-mRNA-1">
    <property type="protein sequence ID" value="DME_0000811601-mRNA-1"/>
    <property type="gene ID" value="DME_0000811601"/>
</dbReference>
<dbReference type="PANTHER" id="PTHR31418">
    <property type="entry name" value="FATTY-ACID AND RETINOL-BINDING PROTEIN 1"/>
    <property type="match status" value="1"/>
</dbReference>
<evidence type="ECO:0000256" key="4">
    <source>
        <dbReference type="ARBA" id="ARBA00022525"/>
    </source>
</evidence>
<dbReference type="GO" id="GO:0019841">
    <property type="term" value="F:retinol binding"/>
    <property type="evidence" value="ECO:0007669"/>
    <property type="project" value="UniProtKB-KW"/>
</dbReference>
<keyword evidence="5" id="KW-0732">Signal</keyword>
<evidence type="ECO:0000256" key="5">
    <source>
        <dbReference type="ARBA" id="ARBA00022729"/>
    </source>
</evidence>
<evidence type="ECO:0000313" key="11">
    <source>
        <dbReference type="WBParaSite" id="DME_0000811601-mRNA-1"/>
    </source>
</evidence>
<dbReference type="PANTHER" id="PTHR31418:SF7">
    <property type="entry name" value="FATTY-ACID AND RETINOL-BINDING PROTEIN 1"/>
    <property type="match status" value="1"/>
</dbReference>
<keyword evidence="6" id="KW-0845">Vitamin A</keyword>
<keyword evidence="9" id="KW-0446">Lipid-binding</keyword>
<dbReference type="InterPro" id="IPR008632">
    <property type="entry name" value="Gp-FAR-1"/>
</dbReference>
<evidence type="ECO:0000256" key="3">
    <source>
        <dbReference type="ARBA" id="ARBA00017453"/>
    </source>
</evidence>
<dbReference type="Proteomes" id="UP000038040">
    <property type="component" value="Unplaced"/>
</dbReference>
<keyword evidence="7" id="KW-0175">Coiled coil</keyword>
<evidence type="ECO:0000256" key="2">
    <source>
        <dbReference type="ARBA" id="ARBA00006648"/>
    </source>
</evidence>
<evidence type="ECO:0000256" key="7">
    <source>
        <dbReference type="ARBA" id="ARBA00023054"/>
    </source>
</evidence>
<dbReference type="Gene3D" id="1.20.120.1100">
    <property type="match status" value="1"/>
</dbReference>
<comment type="similarity">
    <text evidence="2">Belongs to the fatty-acid and retinol-binding protein (FARBP) family.</text>
</comment>
<proteinExistence type="inferred from homology"/>
<organism evidence="10 11">
    <name type="scientific">Dracunculus medinensis</name>
    <name type="common">Guinea worm</name>
    <dbReference type="NCBI Taxonomy" id="318479"/>
    <lineage>
        <taxon>Eukaryota</taxon>
        <taxon>Metazoa</taxon>
        <taxon>Ecdysozoa</taxon>
        <taxon>Nematoda</taxon>
        <taxon>Chromadorea</taxon>
        <taxon>Rhabditida</taxon>
        <taxon>Spirurina</taxon>
        <taxon>Dracunculoidea</taxon>
        <taxon>Dracunculidae</taxon>
        <taxon>Dracunculus</taxon>
    </lineage>
</organism>
<evidence type="ECO:0000256" key="8">
    <source>
        <dbReference type="ARBA" id="ARBA00023072"/>
    </source>
</evidence>
<dbReference type="Pfam" id="PF05823">
    <property type="entry name" value="Gp-FAR-1"/>
    <property type="match status" value="1"/>
</dbReference>
<keyword evidence="4" id="KW-0964">Secreted</keyword>
<keyword evidence="8" id="KW-0683">Retinol-binding</keyword>
<sequence>LNIFRRMIALIILSIAIAGTFGTVIPFHMSSIPEEYKEFIPQELKDFLKDLTPEDKQILRNMTINHHQYANEDAALEALKEKSEKLHAKVHALIDFVKKKLESLTPDAKKFADEVIAKARSLRPEPGSKPDLEKIKESIREFVEKYKALSDETKENLKTTFPNTAKIISSK</sequence>
<protein>
    <recommendedName>
        <fullName evidence="3">Fatty-acid and retinol-binding protein 1</fullName>
    </recommendedName>
</protein>
<reference evidence="11" key="1">
    <citation type="submission" date="2017-02" db="UniProtKB">
        <authorList>
            <consortium name="WormBaseParasite"/>
        </authorList>
    </citation>
    <scope>IDENTIFICATION</scope>
</reference>
<dbReference type="GO" id="GO:0005576">
    <property type="term" value="C:extracellular region"/>
    <property type="evidence" value="ECO:0007669"/>
    <property type="project" value="UniProtKB-SubCell"/>
</dbReference>
<evidence type="ECO:0000256" key="1">
    <source>
        <dbReference type="ARBA" id="ARBA00004613"/>
    </source>
</evidence>
<evidence type="ECO:0000256" key="9">
    <source>
        <dbReference type="ARBA" id="ARBA00023121"/>
    </source>
</evidence>
<dbReference type="GO" id="GO:0016918">
    <property type="term" value="F:retinal binding"/>
    <property type="evidence" value="ECO:0007669"/>
    <property type="project" value="UniProtKB-KW"/>
</dbReference>
<comment type="subcellular location">
    <subcellularLocation>
        <location evidence="1">Secreted</location>
    </subcellularLocation>
</comment>
<name>A0A0N4UK86_DRAME</name>
<dbReference type="AlphaFoldDB" id="A0A0N4UK86"/>
<accession>A0A0N4UK86</accession>
<evidence type="ECO:0000313" key="10">
    <source>
        <dbReference type="Proteomes" id="UP000038040"/>
    </source>
</evidence>